<evidence type="ECO:0000313" key="1">
    <source>
        <dbReference type="EMBL" id="KAG5270982.1"/>
    </source>
</evidence>
<organism evidence="1 2">
    <name type="scientific">Alosa alosa</name>
    <name type="common">allis shad</name>
    <dbReference type="NCBI Taxonomy" id="278164"/>
    <lineage>
        <taxon>Eukaryota</taxon>
        <taxon>Metazoa</taxon>
        <taxon>Chordata</taxon>
        <taxon>Craniata</taxon>
        <taxon>Vertebrata</taxon>
        <taxon>Euteleostomi</taxon>
        <taxon>Actinopterygii</taxon>
        <taxon>Neopterygii</taxon>
        <taxon>Teleostei</taxon>
        <taxon>Clupei</taxon>
        <taxon>Clupeiformes</taxon>
        <taxon>Clupeoidei</taxon>
        <taxon>Clupeidae</taxon>
        <taxon>Alosa</taxon>
    </lineage>
</organism>
<proteinExistence type="predicted"/>
<accession>A0AAV6GC71</accession>
<keyword evidence="2" id="KW-1185">Reference proteome</keyword>
<reference evidence="1" key="1">
    <citation type="submission" date="2020-10" db="EMBL/GenBank/DDBJ databases">
        <title>Chromosome-scale genome assembly of the Allis shad, Alosa alosa.</title>
        <authorList>
            <person name="Margot Z."/>
            <person name="Christophe K."/>
            <person name="Cabau C."/>
            <person name="Louis A."/>
            <person name="Berthelot C."/>
            <person name="Parey E."/>
            <person name="Roest Crollius H."/>
            <person name="Montfort J."/>
            <person name="Robinson-Rechavi M."/>
            <person name="Bucao C."/>
            <person name="Bouchez O."/>
            <person name="Gislard M."/>
            <person name="Lluch J."/>
            <person name="Milhes M."/>
            <person name="Lampietro C."/>
            <person name="Lopez Roques C."/>
            <person name="Donnadieu C."/>
            <person name="Braasch I."/>
            <person name="Desvignes T."/>
            <person name="Postlethwait J."/>
            <person name="Bobe J."/>
            <person name="Guiguen Y."/>
        </authorList>
    </citation>
    <scope>NUCLEOTIDE SEQUENCE</scope>
    <source>
        <strain evidence="1">M-15738</strain>
        <tissue evidence="1">Blood</tissue>
    </source>
</reference>
<gene>
    <name evidence="1" type="ORF">AALO_G00174540</name>
</gene>
<comment type="caution">
    <text evidence="1">The sequence shown here is derived from an EMBL/GenBank/DDBJ whole genome shotgun (WGS) entry which is preliminary data.</text>
</comment>
<dbReference type="EMBL" id="JADWDJ010000013">
    <property type="protein sequence ID" value="KAG5270982.1"/>
    <property type="molecule type" value="Genomic_DNA"/>
</dbReference>
<dbReference type="AlphaFoldDB" id="A0AAV6GC71"/>
<sequence>MGLGTPEYRCGCSLVDGQTVVDTVDLWDQVVSAVQELGQIHLGSGGSACAFWSQCRRRWSAGRIGRGVEG</sequence>
<dbReference type="Proteomes" id="UP000823561">
    <property type="component" value="Chromosome 13"/>
</dbReference>
<name>A0AAV6GC71_9TELE</name>
<protein>
    <submittedName>
        <fullName evidence="1">Uncharacterized protein</fullName>
    </submittedName>
</protein>
<evidence type="ECO:0000313" key="2">
    <source>
        <dbReference type="Proteomes" id="UP000823561"/>
    </source>
</evidence>